<gene>
    <name evidence="1" type="ORF">ENF30_00655</name>
</gene>
<name>A0A7V0I9R4_DESA2</name>
<dbReference type="AlphaFoldDB" id="A0A7V0I9R4"/>
<sequence length="74" mass="8465">MSEIKMTGEIRTDYDCEVVGLPAEMWAECLFKIEGEDTFHVELVAEENPVIQIVIGEVQWKGTLRGLKQLLQKQ</sequence>
<comment type="caution">
    <text evidence="1">The sequence shown here is derived from an EMBL/GenBank/DDBJ whole genome shotgun (WGS) entry which is preliminary data.</text>
</comment>
<accession>A0A7V0I9R4</accession>
<dbReference type="EMBL" id="DQWQ01000033">
    <property type="protein sequence ID" value="HDD35289.1"/>
    <property type="molecule type" value="Genomic_DNA"/>
</dbReference>
<protein>
    <submittedName>
        <fullName evidence="1">Uncharacterized protein</fullName>
    </submittedName>
</protein>
<organism evidence="1">
    <name type="scientific">Desulfofervidus auxilii</name>
    <dbReference type="NCBI Taxonomy" id="1621989"/>
    <lineage>
        <taxon>Bacteria</taxon>
        <taxon>Pseudomonadati</taxon>
        <taxon>Thermodesulfobacteriota</taxon>
        <taxon>Candidatus Desulfofervidia</taxon>
        <taxon>Candidatus Desulfofervidales</taxon>
        <taxon>Candidatus Desulfofervidaceae</taxon>
        <taxon>Candidatus Desulfofervidus</taxon>
    </lineage>
</organism>
<dbReference type="Proteomes" id="UP000885706">
    <property type="component" value="Unassembled WGS sequence"/>
</dbReference>
<proteinExistence type="predicted"/>
<reference evidence="1" key="1">
    <citation type="journal article" date="2020" name="mSystems">
        <title>Genome- and Community-Level Interaction Insights into Carbon Utilization and Element Cycling Functions of Hydrothermarchaeota in Hydrothermal Sediment.</title>
        <authorList>
            <person name="Zhou Z."/>
            <person name="Liu Y."/>
            <person name="Xu W."/>
            <person name="Pan J."/>
            <person name="Luo Z.H."/>
            <person name="Li M."/>
        </authorList>
    </citation>
    <scope>NUCLEOTIDE SEQUENCE [LARGE SCALE GENOMIC DNA]</scope>
    <source>
        <strain evidence="1">HyVt-113</strain>
    </source>
</reference>
<evidence type="ECO:0000313" key="1">
    <source>
        <dbReference type="EMBL" id="HDD35289.1"/>
    </source>
</evidence>